<feature type="compositionally biased region" description="Basic and acidic residues" evidence="1">
    <location>
        <begin position="123"/>
        <end position="133"/>
    </location>
</feature>
<dbReference type="AlphaFoldDB" id="A0A927RA70"/>
<comment type="caution">
    <text evidence="2">The sequence shown here is derived from an EMBL/GenBank/DDBJ whole genome shotgun (WGS) entry which is preliminary data.</text>
</comment>
<organism evidence="2 3">
    <name type="scientific">Actinopolymorpha pittospori</name>
    <dbReference type="NCBI Taxonomy" id="648752"/>
    <lineage>
        <taxon>Bacteria</taxon>
        <taxon>Bacillati</taxon>
        <taxon>Actinomycetota</taxon>
        <taxon>Actinomycetes</taxon>
        <taxon>Propionibacteriales</taxon>
        <taxon>Actinopolymorphaceae</taxon>
        <taxon>Actinopolymorpha</taxon>
    </lineage>
</organism>
<dbReference type="EMBL" id="JADBEM010000001">
    <property type="protein sequence ID" value="MBE1607294.1"/>
    <property type="molecule type" value="Genomic_DNA"/>
</dbReference>
<sequence>MSADGQTRTPLAAIVQPWTGRLTLPVRARLPAQRRLGLGGGGGQGSPQPVSRAARYDEESRFDTVVSRRPSSRVHSGSVTSPLRGRGLRTTRALAGLARSEVATTYDTFWSSNPREPSFTRRCSADRSSRTPT</sequence>
<evidence type="ECO:0000256" key="1">
    <source>
        <dbReference type="SAM" id="MobiDB-lite"/>
    </source>
</evidence>
<reference evidence="2" key="1">
    <citation type="submission" date="2020-10" db="EMBL/GenBank/DDBJ databases">
        <title>Sequencing the genomes of 1000 actinobacteria strains.</title>
        <authorList>
            <person name="Klenk H.-P."/>
        </authorList>
    </citation>
    <scope>NUCLEOTIDE SEQUENCE</scope>
    <source>
        <strain evidence="2">DSM 45354</strain>
    </source>
</reference>
<evidence type="ECO:0000313" key="3">
    <source>
        <dbReference type="Proteomes" id="UP000638648"/>
    </source>
</evidence>
<gene>
    <name evidence="2" type="ORF">HEB94_004142</name>
</gene>
<feature type="compositionally biased region" description="Low complexity" evidence="1">
    <location>
        <begin position="65"/>
        <end position="87"/>
    </location>
</feature>
<dbReference type="Proteomes" id="UP000638648">
    <property type="component" value="Unassembled WGS sequence"/>
</dbReference>
<feature type="region of interest" description="Disordered" evidence="1">
    <location>
        <begin position="33"/>
        <end position="87"/>
    </location>
</feature>
<evidence type="ECO:0000313" key="2">
    <source>
        <dbReference type="EMBL" id="MBE1607294.1"/>
    </source>
</evidence>
<proteinExistence type="predicted"/>
<feature type="region of interest" description="Disordered" evidence="1">
    <location>
        <begin position="109"/>
        <end position="133"/>
    </location>
</feature>
<name>A0A927RA70_9ACTN</name>
<accession>A0A927RA70</accession>
<keyword evidence="3" id="KW-1185">Reference proteome</keyword>
<protein>
    <submittedName>
        <fullName evidence="2">Uncharacterized protein</fullName>
    </submittedName>
</protein>